<dbReference type="Proteomes" id="UP000628463">
    <property type="component" value="Unassembled WGS sequence"/>
</dbReference>
<evidence type="ECO:0000256" key="4">
    <source>
        <dbReference type="PROSITE-ProRule" id="PRU00182"/>
    </source>
</evidence>
<dbReference type="PANTHER" id="PTHR21600">
    <property type="entry name" value="MITOCHONDRIAL RNA PSEUDOURIDINE SYNTHASE"/>
    <property type="match status" value="1"/>
</dbReference>
<dbReference type="SMART" id="SM00363">
    <property type="entry name" value="S4"/>
    <property type="match status" value="1"/>
</dbReference>
<feature type="domain" description="RNA-binding S4" evidence="6">
    <location>
        <begin position="19"/>
        <end position="83"/>
    </location>
</feature>
<evidence type="ECO:0000313" key="8">
    <source>
        <dbReference type="Proteomes" id="UP000628463"/>
    </source>
</evidence>
<dbReference type="InterPro" id="IPR050188">
    <property type="entry name" value="RluA_PseudoU_synthase"/>
</dbReference>
<dbReference type="InterPro" id="IPR020103">
    <property type="entry name" value="PsdUridine_synth_cat_dom_sf"/>
</dbReference>
<evidence type="ECO:0000256" key="2">
    <source>
        <dbReference type="ARBA" id="ARBA00010876"/>
    </source>
</evidence>
<dbReference type="PANTHER" id="PTHR21600:SF44">
    <property type="entry name" value="RIBOSOMAL LARGE SUBUNIT PSEUDOURIDINE SYNTHASE D"/>
    <property type="match status" value="1"/>
</dbReference>
<evidence type="ECO:0000256" key="5">
    <source>
        <dbReference type="RuleBase" id="RU362028"/>
    </source>
</evidence>
<comment type="function">
    <text evidence="5">Responsible for synthesis of pseudouridine from uracil.</text>
</comment>
<keyword evidence="4" id="KW-0694">RNA-binding</keyword>
<dbReference type="Gene3D" id="3.30.2350.10">
    <property type="entry name" value="Pseudouridine synthase"/>
    <property type="match status" value="1"/>
</dbReference>
<dbReference type="SUPFAM" id="SSF55120">
    <property type="entry name" value="Pseudouridine synthase"/>
    <property type="match status" value="1"/>
</dbReference>
<keyword evidence="3 5" id="KW-0413">Isomerase</keyword>
<dbReference type="EMBL" id="JACOPD010000005">
    <property type="protein sequence ID" value="MBC5681030.1"/>
    <property type="molecule type" value="Genomic_DNA"/>
</dbReference>
<dbReference type="PROSITE" id="PS50889">
    <property type="entry name" value="S4"/>
    <property type="match status" value="1"/>
</dbReference>
<dbReference type="Pfam" id="PF01479">
    <property type="entry name" value="S4"/>
    <property type="match status" value="1"/>
</dbReference>
<comment type="similarity">
    <text evidence="2 5">Belongs to the pseudouridine synthase RluA family.</text>
</comment>
<sequence length="310" mass="34569">MSDSPETLILNVDEAADGVRIDKFLSDTLTEYSRSFIQKIIKDELVLANDKHVKSNYKVAAGDVLNITIPECKTPEIEPENIPLDIIYEDDDIIVVNKPKGMVVHPAAGHYSGTLVNALMYHCKDNLSGINGVSRPGIVHRIDMNTTGVLVTCKNDFAHSRIAAQLAVHDITRKYNAIVWNPFSVESGTVDAPLARSRKDRKKVAIDQSGRRAVTHYRVLENFKQFAHVECQLETGRTHQIRVHMSSIGHPLLGDDVYGSGKSPYNITGQALHARVLGFVHPRTGKYMEFEAPLPDYFQKILNDLESNGR</sequence>
<comment type="catalytic activity">
    <reaction evidence="1 5">
        <text>a uridine in RNA = a pseudouridine in RNA</text>
        <dbReference type="Rhea" id="RHEA:48348"/>
        <dbReference type="Rhea" id="RHEA-COMP:12068"/>
        <dbReference type="Rhea" id="RHEA-COMP:12069"/>
        <dbReference type="ChEBI" id="CHEBI:65314"/>
        <dbReference type="ChEBI" id="CHEBI:65315"/>
    </reaction>
</comment>
<dbReference type="CDD" id="cd00165">
    <property type="entry name" value="S4"/>
    <property type="match status" value="1"/>
</dbReference>
<dbReference type="InterPro" id="IPR036986">
    <property type="entry name" value="S4_RNA-bd_sf"/>
</dbReference>
<dbReference type="CDD" id="cd02869">
    <property type="entry name" value="PseudoU_synth_RluA_like"/>
    <property type="match status" value="1"/>
</dbReference>
<evidence type="ECO:0000259" key="6">
    <source>
        <dbReference type="SMART" id="SM00363"/>
    </source>
</evidence>
<evidence type="ECO:0000313" key="7">
    <source>
        <dbReference type="EMBL" id="MBC5681030.1"/>
    </source>
</evidence>
<evidence type="ECO:0000256" key="1">
    <source>
        <dbReference type="ARBA" id="ARBA00000073"/>
    </source>
</evidence>
<comment type="caution">
    <text evidence="7">The sequence shown here is derived from an EMBL/GenBank/DDBJ whole genome shotgun (WGS) entry which is preliminary data.</text>
</comment>
<gene>
    <name evidence="7" type="ORF">H8S01_08665</name>
</gene>
<keyword evidence="8" id="KW-1185">Reference proteome</keyword>
<name>A0ABR7G0T1_9FIRM</name>
<dbReference type="SUPFAM" id="SSF55174">
    <property type="entry name" value="Alpha-L RNA-binding motif"/>
    <property type="match status" value="1"/>
</dbReference>
<dbReference type="Gene3D" id="3.10.290.10">
    <property type="entry name" value="RNA-binding S4 domain"/>
    <property type="match status" value="1"/>
</dbReference>
<protein>
    <recommendedName>
        <fullName evidence="5">Pseudouridine synthase</fullName>
        <ecNumber evidence="5">5.4.99.-</ecNumber>
    </recommendedName>
</protein>
<organism evidence="7 8">
    <name type="scientific">Lachnospira hominis</name>
    <name type="common">ex Liu et al. 2021</name>
    <dbReference type="NCBI Taxonomy" id="2763051"/>
    <lineage>
        <taxon>Bacteria</taxon>
        <taxon>Bacillati</taxon>
        <taxon>Bacillota</taxon>
        <taxon>Clostridia</taxon>
        <taxon>Lachnospirales</taxon>
        <taxon>Lachnospiraceae</taxon>
        <taxon>Lachnospira</taxon>
    </lineage>
</organism>
<dbReference type="InterPro" id="IPR006225">
    <property type="entry name" value="PsdUridine_synth_RluC/D"/>
</dbReference>
<proteinExistence type="inferred from homology"/>
<dbReference type="InterPro" id="IPR002942">
    <property type="entry name" value="S4_RNA-bd"/>
</dbReference>
<accession>A0ABR7G0T1</accession>
<dbReference type="NCBIfam" id="TIGR00005">
    <property type="entry name" value="rluA_subfam"/>
    <property type="match status" value="1"/>
</dbReference>
<reference evidence="7 8" key="1">
    <citation type="submission" date="2020-08" db="EMBL/GenBank/DDBJ databases">
        <title>Genome public.</title>
        <authorList>
            <person name="Liu C."/>
            <person name="Sun Q."/>
        </authorList>
    </citation>
    <scope>NUCLEOTIDE SEQUENCE [LARGE SCALE GENOMIC DNA]</scope>
    <source>
        <strain evidence="7 8">NSJ-43</strain>
    </source>
</reference>
<dbReference type="InterPro" id="IPR006145">
    <property type="entry name" value="PsdUridine_synth_RsuA/RluA"/>
</dbReference>
<evidence type="ECO:0000256" key="3">
    <source>
        <dbReference type="ARBA" id="ARBA00023235"/>
    </source>
</evidence>
<dbReference type="RefSeq" id="WP_186836918.1">
    <property type="nucleotide sequence ID" value="NZ_JACOPD010000005.1"/>
</dbReference>
<dbReference type="Pfam" id="PF00849">
    <property type="entry name" value="PseudoU_synth_2"/>
    <property type="match status" value="1"/>
</dbReference>
<dbReference type="EC" id="5.4.99.-" evidence="5"/>